<name>A0AAX0WQY9_9GAMM</name>
<gene>
    <name evidence="1" type="ORF">A6J39_006080</name>
</gene>
<sequence>MSGKGLNYWRQAWDDAGFLKDYQNADYLLKRYARQSFTSYGNEIADFYFGESRSIFVPTINSKSCRSTPDRQRMDSVMEDLQGILNGRPIYKDGDLHNILRVFGEKTNQNYTTSFNIVEKPSFFENFIFLEIFFSFLKKCFGNDQIEEKENSFSRKN</sequence>
<keyword evidence="2" id="KW-1185">Reference proteome</keyword>
<dbReference type="RefSeq" id="WP_019233598.1">
    <property type="nucleotide sequence ID" value="NZ_CAAAHR010000046.1"/>
</dbReference>
<dbReference type="EMBL" id="NBTX02000004">
    <property type="protein sequence ID" value="PNL60821.1"/>
    <property type="molecule type" value="Genomic_DNA"/>
</dbReference>
<evidence type="ECO:0000313" key="2">
    <source>
        <dbReference type="Proteomes" id="UP000192511"/>
    </source>
</evidence>
<protein>
    <submittedName>
        <fullName evidence="1">Uncharacterized protein</fullName>
    </submittedName>
</protein>
<evidence type="ECO:0000313" key="1">
    <source>
        <dbReference type="EMBL" id="PNL60821.1"/>
    </source>
</evidence>
<organism evidence="1 2">
    <name type="scientific">Legionella anisa</name>
    <dbReference type="NCBI Taxonomy" id="28082"/>
    <lineage>
        <taxon>Bacteria</taxon>
        <taxon>Pseudomonadati</taxon>
        <taxon>Pseudomonadota</taxon>
        <taxon>Gammaproteobacteria</taxon>
        <taxon>Legionellales</taxon>
        <taxon>Legionellaceae</taxon>
        <taxon>Legionella</taxon>
    </lineage>
</organism>
<proteinExistence type="predicted"/>
<dbReference type="Proteomes" id="UP000192511">
    <property type="component" value="Unassembled WGS sequence"/>
</dbReference>
<reference evidence="1" key="1">
    <citation type="submission" date="2017-12" db="EMBL/GenBank/DDBJ databases">
        <title>FDA dAtabase for Regulatory Grade micrObial Sequences (FDA-ARGOS): Supporting development and validation of Infectious Disease Dx tests.</title>
        <authorList>
            <person name="Kerrigan L."/>
            <person name="Tallon L.J."/>
            <person name="Sadzewicz L."/>
            <person name="Sengamalay N."/>
            <person name="Ott S."/>
            <person name="Godinez A."/>
            <person name="Nagaraj S."/>
            <person name="Vavikolanu K."/>
            <person name="Vyas G."/>
            <person name="Nadendla S."/>
            <person name="Aluvathingal J."/>
            <person name="Sichtig H."/>
        </authorList>
    </citation>
    <scope>NUCLEOTIDE SEQUENCE [LARGE SCALE GENOMIC DNA]</scope>
    <source>
        <strain evidence="1">FDAARGOS_200</strain>
    </source>
</reference>
<comment type="caution">
    <text evidence="1">The sequence shown here is derived from an EMBL/GenBank/DDBJ whole genome shotgun (WGS) entry which is preliminary data.</text>
</comment>
<dbReference type="GeneID" id="98066919"/>
<dbReference type="AlphaFoldDB" id="A0AAX0WQY9"/>
<accession>A0AAX0WQY9</accession>